<gene>
    <name evidence="1" type="ORF">PCOR1329_LOCUS80211</name>
</gene>
<feature type="non-terminal residue" evidence="1">
    <location>
        <position position="1"/>
    </location>
</feature>
<accession>A0ABN9XVG7</accession>
<dbReference type="InterPro" id="IPR029058">
    <property type="entry name" value="AB_hydrolase_fold"/>
</dbReference>
<dbReference type="EMBL" id="CAUYUJ010021344">
    <property type="protein sequence ID" value="CAK0904075.1"/>
    <property type="molecule type" value="Genomic_DNA"/>
</dbReference>
<name>A0ABN9XVG7_9DINO</name>
<proteinExistence type="predicted"/>
<comment type="caution">
    <text evidence="1">The sequence shown here is derived from an EMBL/GenBank/DDBJ whole genome shotgun (WGS) entry which is preliminary data.</text>
</comment>
<organism evidence="1 2">
    <name type="scientific">Prorocentrum cordatum</name>
    <dbReference type="NCBI Taxonomy" id="2364126"/>
    <lineage>
        <taxon>Eukaryota</taxon>
        <taxon>Sar</taxon>
        <taxon>Alveolata</taxon>
        <taxon>Dinophyceae</taxon>
        <taxon>Prorocentrales</taxon>
        <taxon>Prorocentraceae</taxon>
        <taxon>Prorocentrum</taxon>
    </lineage>
</organism>
<dbReference type="SUPFAM" id="SSF53474">
    <property type="entry name" value="alpha/beta-Hydrolases"/>
    <property type="match status" value="1"/>
</dbReference>
<keyword evidence="2" id="KW-1185">Reference proteome</keyword>
<sequence length="601" mass="66014">WGLHELAIGARTPGGAGGADPLVEQLLALARRQGVPAAVADQVKLVSHEGCPAPPTPAPPARPPLHAFADHAVILKPPAGKTGEPAAWIVLPGAQIDMATYRPLAEAVQQKVSMPLWVAVLGTYLTPSPIPPEVGPRIDYVLSEMKDQGLDLDKVKLFYGGHSLGSVFIQDHLHKYHGDTGPMSGKIEVLGQVLMGGFIQRKYVYPNWTYPVSTLTIGGELDGLARPTRIAEAYYHSQDRLNDFPVAVVKGMTHMQFSSGEPPLLVKLRDLQPEITYGQAYAAVASLVAPYFEKRAGLVEHLEFMLMPLFVLRPSHLDYTMEFVTPMIRAYELEGNRWFNAMDQVGGPGEKHCVKGGCPSKSAWAPEAQRVISDVDGWTLTVDNQYVDCSSTPLTGEEFHLPAITGDAAQKALITTYSQGHWDDTQPSWFDWKEVFDQFDTGFVATSAEEIGTKLASRQCTLIQGVGDVNASFSVDDPQFCAMTNKKAYEWAQAAAATASLDRFHKHGQKYVFGDDISKAGGPSFLYARLQFNEKTDSSGESVIEVASPMQKTEIDYWEKHFGPIPRPSAIPDPGCFHYCKLLSPARAMEWIYIDSLRRKK</sequence>
<protein>
    <submittedName>
        <fullName evidence="1">Uncharacterized protein</fullName>
    </submittedName>
</protein>
<evidence type="ECO:0000313" key="1">
    <source>
        <dbReference type="EMBL" id="CAK0904075.1"/>
    </source>
</evidence>
<dbReference type="Proteomes" id="UP001189429">
    <property type="component" value="Unassembled WGS sequence"/>
</dbReference>
<evidence type="ECO:0000313" key="2">
    <source>
        <dbReference type="Proteomes" id="UP001189429"/>
    </source>
</evidence>
<feature type="non-terminal residue" evidence="1">
    <location>
        <position position="601"/>
    </location>
</feature>
<reference evidence="1" key="1">
    <citation type="submission" date="2023-10" db="EMBL/GenBank/DDBJ databases">
        <authorList>
            <person name="Chen Y."/>
            <person name="Shah S."/>
            <person name="Dougan E. K."/>
            <person name="Thang M."/>
            <person name="Chan C."/>
        </authorList>
    </citation>
    <scope>NUCLEOTIDE SEQUENCE [LARGE SCALE GENOMIC DNA]</scope>
</reference>